<evidence type="ECO:0000256" key="1">
    <source>
        <dbReference type="SAM" id="SignalP"/>
    </source>
</evidence>
<reference evidence="3" key="1">
    <citation type="submission" date="2021-03" db="EMBL/GenBank/DDBJ databases">
        <title>Revisited historic fungal species revealed as producer of novel bioactive compounds through whole genome sequencing and comparative genomics.</title>
        <authorList>
            <person name="Vignolle G.A."/>
            <person name="Hochenegger N."/>
            <person name="Mach R.L."/>
            <person name="Mach-Aigner A.R."/>
            <person name="Javad Rahimi M."/>
            <person name="Salim K.A."/>
            <person name="Chan C.M."/>
            <person name="Lim L.B.L."/>
            <person name="Cai F."/>
            <person name="Druzhinina I.S."/>
            <person name="U'Ren J.M."/>
            <person name="Derntl C."/>
        </authorList>
    </citation>
    <scope>NUCLEOTIDE SEQUENCE</scope>
    <source>
        <strain evidence="3">TUCIM 5799</strain>
    </source>
</reference>
<name>A0A9P9W9B3_9PEZI</name>
<keyword evidence="1" id="KW-0732">Signal</keyword>
<dbReference type="Proteomes" id="UP000829685">
    <property type="component" value="Unassembled WGS sequence"/>
</dbReference>
<dbReference type="Pfam" id="PF14856">
    <property type="entry name" value="Hce2"/>
    <property type="match status" value="1"/>
</dbReference>
<protein>
    <recommendedName>
        <fullName evidence="2">Ecp2 effector protein-like domain-containing protein</fullName>
    </recommendedName>
</protein>
<dbReference type="EMBL" id="JAFIMR010000063">
    <property type="protein sequence ID" value="KAI1852165.1"/>
    <property type="molecule type" value="Genomic_DNA"/>
</dbReference>
<feature type="chain" id="PRO_5040252526" description="Ecp2 effector protein-like domain-containing protein" evidence="1">
    <location>
        <begin position="19"/>
        <end position="209"/>
    </location>
</feature>
<dbReference type="InterPro" id="IPR029226">
    <property type="entry name" value="Ecp2-like"/>
</dbReference>
<feature type="domain" description="Ecp2 effector protein-like" evidence="2">
    <location>
        <begin position="88"/>
        <end position="189"/>
    </location>
</feature>
<feature type="signal peptide" evidence="1">
    <location>
        <begin position="1"/>
        <end position="18"/>
    </location>
</feature>
<evidence type="ECO:0000259" key="2">
    <source>
        <dbReference type="Pfam" id="PF14856"/>
    </source>
</evidence>
<comment type="caution">
    <text evidence="3">The sequence shown here is derived from an EMBL/GenBank/DDBJ whole genome shotgun (WGS) entry which is preliminary data.</text>
</comment>
<sequence length="209" mass="22661">MRHTMSLLAILLASIAMGAPTSPDVQPSFHSNGPDPGMVPYNTTMPDGTVQTVWLHKNFSPVDQSSAPSTAPDLEGRIVFHGGSDTNKCGESTFIDKTTLGSANQIDCSAVINQMKGGPGWFAIFQGADLPDNKDWCRVAYHDTCVFGIHTTDFFGTYIGTQDITDIITVAMQKRAGDPRVQFEGDMHCDNNQGPGEHSNVQWAIFKPL</sequence>
<evidence type="ECO:0000313" key="4">
    <source>
        <dbReference type="Proteomes" id="UP000829685"/>
    </source>
</evidence>
<keyword evidence="4" id="KW-1185">Reference proteome</keyword>
<proteinExistence type="predicted"/>
<accession>A0A9P9W9B3</accession>
<dbReference type="AlphaFoldDB" id="A0A9P9W9B3"/>
<gene>
    <name evidence="3" type="ORF">JX265_013136</name>
</gene>
<organism evidence="3 4">
    <name type="scientific">Neoarthrinium moseri</name>
    <dbReference type="NCBI Taxonomy" id="1658444"/>
    <lineage>
        <taxon>Eukaryota</taxon>
        <taxon>Fungi</taxon>
        <taxon>Dikarya</taxon>
        <taxon>Ascomycota</taxon>
        <taxon>Pezizomycotina</taxon>
        <taxon>Sordariomycetes</taxon>
        <taxon>Xylariomycetidae</taxon>
        <taxon>Amphisphaeriales</taxon>
        <taxon>Apiosporaceae</taxon>
        <taxon>Neoarthrinium</taxon>
    </lineage>
</organism>
<evidence type="ECO:0000313" key="3">
    <source>
        <dbReference type="EMBL" id="KAI1852165.1"/>
    </source>
</evidence>